<keyword evidence="2" id="KW-1185">Reference proteome</keyword>
<comment type="caution">
    <text evidence="1">The sequence shown here is derived from an EMBL/GenBank/DDBJ whole genome shotgun (WGS) entry which is preliminary data.</text>
</comment>
<proteinExistence type="predicted"/>
<gene>
    <name evidence="1" type="ORF">BpHYR1_037163</name>
</gene>
<dbReference type="AlphaFoldDB" id="A0A3M7REI1"/>
<evidence type="ECO:0000313" key="2">
    <source>
        <dbReference type="Proteomes" id="UP000276133"/>
    </source>
</evidence>
<sequence>MKRFNAMNVRNTTIKKEQVVRRCRLRPKFRSIPNENYPFLRRVYLKISFTYGPICQFQMKITAENCRKSNFKINPKLTIRIF</sequence>
<reference evidence="1 2" key="1">
    <citation type="journal article" date="2018" name="Sci. Rep.">
        <title>Genomic signatures of local adaptation to the degree of environmental predictability in rotifers.</title>
        <authorList>
            <person name="Franch-Gras L."/>
            <person name="Hahn C."/>
            <person name="Garcia-Roger E.M."/>
            <person name="Carmona M.J."/>
            <person name="Serra M."/>
            <person name="Gomez A."/>
        </authorList>
    </citation>
    <scope>NUCLEOTIDE SEQUENCE [LARGE SCALE GENOMIC DNA]</scope>
    <source>
        <strain evidence="1">HYR1</strain>
    </source>
</reference>
<organism evidence="1 2">
    <name type="scientific">Brachionus plicatilis</name>
    <name type="common">Marine rotifer</name>
    <name type="synonym">Brachionus muelleri</name>
    <dbReference type="NCBI Taxonomy" id="10195"/>
    <lineage>
        <taxon>Eukaryota</taxon>
        <taxon>Metazoa</taxon>
        <taxon>Spiralia</taxon>
        <taxon>Gnathifera</taxon>
        <taxon>Rotifera</taxon>
        <taxon>Eurotatoria</taxon>
        <taxon>Monogononta</taxon>
        <taxon>Pseudotrocha</taxon>
        <taxon>Ploima</taxon>
        <taxon>Brachionidae</taxon>
        <taxon>Brachionus</taxon>
    </lineage>
</organism>
<name>A0A3M7REI1_BRAPC</name>
<accession>A0A3M7REI1</accession>
<evidence type="ECO:0000313" key="1">
    <source>
        <dbReference type="EMBL" id="RNA21973.1"/>
    </source>
</evidence>
<protein>
    <submittedName>
        <fullName evidence="1">Uncharacterized protein</fullName>
    </submittedName>
</protein>
<dbReference type="EMBL" id="REGN01003554">
    <property type="protein sequence ID" value="RNA21973.1"/>
    <property type="molecule type" value="Genomic_DNA"/>
</dbReference>
<dbReference type="Proteomes" id="UP000276133">
    <property type="component" value="Unassembled WGS sequence"/>
</dbReference>